<keyword evidence="5" id="KW-1185">Reference proteome</keyword>
<accession>A0A1V9FKC0</accession>
<comment type="similarity">
    <text evidence="1">Belongs to the DinB family.</text>
</comment>
<feature type="binding site" evidence="3">
    <location>
        <position position="134"/>
    </location>
    <ligand>
        <name>a divalent metal cation</name>
        <dbReference type="ChEBI" id="CHEBI:60240"/>
    </ligand>
</feature>
<feature type="binding site" evidence="3">
    <location>
        <position position="138"/>
    </location>
    <ligand>
        <name>a divalent metal cation</name>
        <dbReference type="ChEBI" id="CHEBI:60240"/>
    </ligand>
</feature>
<dbReference type="InterPro" id="IPR007837">
    <property type="entry name" value="DinB"/>
</dbReference>
<reference evidence="5" key="1">
    <citation type="submission" date="2016-04" db="EMBL/GenBank/DDBJ databases">
        <authorList>
            <person name="Chen L."/>
            <person name="Zhuang W."/>
            <person name="Wang G."/>
        </authorList>
    </citation>
    <scope>NUCLEOTIDE SEQUENCE [LARGE SCALE GENOMIC DNA]</scope>
    <source>
        <strain evidence="5">208</strain>
    </source>
</reference>
<dbReference type="AlphaFoldDB" id="A0A1V9FKC0"/>
<dbReference type="EMBL" id="LWBP01000187">
    <property type="protein sequence ID" value="OQP58770.1"/>
    <property type="molecule type" value="Genomic_DNA"/>
</dbReference>
<evidence type="ECO:0000256" key="2">
    <source>
        <dbReference type="ARBA" id="ARBA00022723"/>
    </source>
</evidence>
<dbReference type="OrthoDB" id="119432at2"/>
<gene>
    <name evidence="4" type="ORF">A4R26_22665</name>
</gene>
<dbReference type="SUPFAM" id="SSF109854">
    <property type="entry name" value="DinB/YfiT-like putative metalloenzymes"/>
    <property type="match status" value="1"/>
</dbReference>
<name>A0A1V9FKC0_9BACT</name>
<dbReference type="RefSeq" id="WP_081165122.1">
    <property type="nucleotide sequence ID" value="NZ_LWBP01000187.1"/>
</dbReference>
<evidence type="ECO:0000256" key="1">
    <source>
        <dbReference type="ARBA" id="ARBA00008635"/>
    </source>
</evidence>
<proteinExistence type="inferred from homology"/>
<keyword evidence="2 3" id="KW-0479">Metal-binding</keyword>
<sequence>MSPITIGNTYMKELEAEVTATRKCLERIPMEVYKFKPHETSMEMGYLTLLVADIPRWIAVLIEQPYLDFATDEKFAPANAEEVLTRFDDNVQRARNALSGVQDEALQETFSLKNSGNVLYSSSKLSQLEQMVNHLIHHRGQLTVYMRMKGIAIPSIYGPSADERHF</sequence>
<evidence type="ECO:0000313" key="4">
    <source>
        <dbReference type="EMBL" id="OQP58770.1"/>
    </source>
</evidence>
<dbReference type="Pfam" id="PF05163">
    <property type="entry name" value="DinB"/>
    <property type="match status" value="1"/>
</dbReference>
<dbReference type="Proteomes" id="UP000192276">
    <property type="component" value="Unassembled WGS sequence"/>
</dbReference>
<evidence type="ECO:0000256" key="3">
    <source>
        <dbReference type="PIRSR" id="PIRSR607837-1"/>
    </source>
</evidence>
<dbReference type="GO" id="GO:0046872">
    <property type="term" value="F:metal ion binding"/>
    <property type="evidence" value="ECO:0007669"/>
    <property type="project" value="UniProtKB-KW"/>
</dbReference>
<comment type="caution">
    <text evidence="4">The sequence shown here is derived from an EMBL/GenBank/DDBJ whole genome shotgun (WGS) entry which is preliminary data.</text>
</comment>
<protein>
    <submittedName>
        <fullName evidence="4">Damage-inducible protein DinB</fullName>
    </submittedName>
</protein>
<dbReference type="Gene3D" id="1.20.120.450">
    <property type="entry name" value="dinb family like domain"/>
    <property type="match status" value="1"/>
</dbReference>
<evidence type="ECO:0000313" key="5">
    <source>
        <dbReference type="Proteomes" id="UP000192276"/>
    </source>
</evidence>
<organism evidence="4 5">
    <name type="scientific">Niastella populi</name>
    <dbReference type="NCBI Taxonomy" id="550983"/>
    <lineage>
        <taxon>Bacteria</taxon>
        <taxon>Pseudomonadati</taxon>
        <taxon>Bacteroidota</taxon>
        <taxon>Chitinophagia</taxon>
        <taxon>Chitinophagales</taxon>
        <taxon>Chitinophagaceae</taxon>
        <taxon>Niastella</taxon>
    </lineage>
</organism>
<dbReference type="InterPro" id="IPR034660">
    <property type="entry name" value="DinB/YfiT-like"/>
</dbReference>